<feature type="transmembrane region" description="Helical" evidence="6">
    <location>
        <begin position="139"/>
        <end position="167"/>
    </location>
</feature>
<dbReference type="GO" id="GO:0005783">
    <property type="term" value="C:endoplasmic reticulum"/>
    <property type="evidence" value="ECO:0000318"/>
    <property type="project" value="GO_Central"/>
</dbReference>
<evidence type="ECO:0000313" key="8">
    <source>
        <dbReference type="EMBL" id="EAY17897.1"/>
    </source>
</evidence>
<dbReference type="PROSITE" id="PS50922">
    <property type="entry name" value="TLC"/>
    <property type="match status" value="1"/>
</dbReference>
<keyword evidence="9" id="KW-1185">Reference proteome</keyword>
<accession>A2DNQ2</accession>
<dbReference type="Pfam" id="PF03798">
    <property type="entry name" value="TRAM_LAG1_CLN8"/>
    <property type="match status" value="1"/>
</dbReference>
<sequence>MILDYLASMTTISSKDCIYLPFTIAAFAIMRVMITNHVLKPLSLLIEEKNRFKFVHRGFDCLHYITSTILGTAAFSQRPYGHCSFWFVGCADYIKCTGDTVICSVFEKVYYLYFASYYLSDVFWIWTTKDVVMLVMHHIVSITMLVSCLFVARHMVGFCVMILSDWVDIFLYSGKVTNYLGYKKLSDLLMVCFATAFFYFRIFGCSLILKAVLTTHLEQPHHQWLWFAAKSAFVGLCCCNLIWEYQIIMALKRIFFNNDKIHDTRSDRADGKVQKN</sequence>
<dbReference type="InterPro" id="IPR006634">
    <property type="entry name" value="TLC-dom"/>
</dbReference>
<dbReference type="GO" id="GO:0050291">
    <property type="term" value="F:sphingosine N-acyltransferase activity"/>
    <property type="evidence" value="ECO:0000318"/>
    <property type="project" value="GO_Central"/>
</dbReference>
<dbReference type="FunCoup" id="A2DNQ2">
    <property type="interactions" value="227"/>
</dbReference>
<feature type="domain" description="TLC" evidence="7">
    <location>
        <begin position="49"/>
        <end position="256"/>
    </location>
</feature>
<feature type="transmembrane region" description="Helical" evidence="6">
    <location>
        <begin position="109"/>
        <end position="127"/>
    </location>
</feature>
<evidence type="ECO:0000256" key="1">
    <source>
        <dbReference type="ARBA" id="ARBA00004141"/>
    </source>
</evidence>
<dbReference type="InParanoid" id="A2DNQ2"/>
<evidence type="ECO:0000256" key="2">
    <source>
        <dbReference type="ARBA" id="ARBA00022692"/>
    </source>
</evidence>
<dbReference type="RefSeq" id="XP_001578883.1">
    <property type="nucleotide sequence ID" value="XM_001578833.1"/>
</dbReference>
<keyword evidence="4 5" id="KW-0472">Membrane</keyword>
<dbReference type="SMART" id="SM00724">
    <property type="entry name" value="TLC"/>
    <property type="match status" value="1"/>
</dbReference>
<evidence type="ECO:0000256" key="5">
    <source>
        <dbReference type="PROSITE-ProRule" id="PRU00205"/>
    </source>
</evidence>
<reference evidence="8" key="1">
    <citation type="submission" date="2006-10" db="EMBL/GenBank/DDBJ databases">
        <authorList>
            <person name="Amadeo P."/>
            <person name="Zhao Q."/>
            <person name="Wortman J."/>
            <person name="Fraser-Liggett C."/>
            <person name="Carlton J."/>
        </authorList>
    </citation>
    <scope>NUCLEOTIDE SEQUENCE</scope>
    <source>
        <strain evidence="8">G3</strain>
    </source>
</reference>
<evidence type="ECO:0000256" key="3">
    <source>
        <dbReference type="ARBA" id="ARBA00022989"/>
    </source>
</evidence>
<dbReference type="SMR" id="A2DNQ2"/>
<dbReference type="VEuPathDB" id="TrichDB:TVAG_225230"/>
<comment type="subcellular location">
    <subcellularLocation>
        <location evidence="1">Membrane</location>
        <topology evidence="1">Multi-pass membrane protein</topology>
    </subcellularLocation>
</comment>
<evidence type="ECO:0000256" key="4">
    <source>
        <dbReference type="ARBA" id="ARBA00023136"/>
    </source>
</evidence>
<evidence type="ECO:0000259" key="7">
    <source>
        <dbReference type="PROSITE" id="PS50922"/>
    </source>
</evidence>
<dbReference type="PANTHER" id="PTHR12560:SF0">
    <property type="entry name" value="LD18904P"/>
    <property type="match status" value="1"/>
</dbReference>
<dbReference type="KEGG" id="tva:5463398"/>
<dbReference type="OrthoDB" id="537032at2759"/>
<feature type="transmembrane region" description="Helical" evidence="6">
    <location>
        <begin position="224"/>
        <end position="243"/>
    </location>
</feature>
<dbReference type="AlphaFoldDB" id="A2DNQ2"/>
<evidence type="ECO:0000256" key="6">
    <source>
        <dbReference type="SAM" id="Phobius"/>
    </source>
</evidence>
<dbReference type="PANTHER" id="PTHR12560">
    <property type="entry name" value="LONGEVITY ASSURANCE FACTOR 1 LAG1"/>
    <property type="match status" value="1"/>
</dbReference>
<dbReference type="GO" id="GO:0046513">
    <property type="term" value="P:ceramide biosynthetic process"/>
    <property type="evidence" value="ECO:0000318"/>
    <property type="project" value="GO_Central"/>
</dbReference>
<keyword evidence="2 5" id="KW-0812">Transmembrane</keyword>
<proteinExistence type="predicted"/>
<reference evidence="8" key="2">
    <citation type="journal article" date="2007" name="Science">
        <title>Draft genome sequence of the sexually transmitted pathogen Trichomonas vaginalis.</title>
        <authorList>
            <person name="Carlton J.M."/>
            <person name="Hirt R.P."/>
            <person name="Silva J.C."/>
            <person name="Delcher A.L."/>
            <person name="Schatz M."/>
            <person name="Zhao Q."/>
            <person name="Wortman J.R."/>
            <person name="Bidwell S.L."/>
            <person name="Alsmark U.C.M."/>
            <person name="Besteiro S."/>
            <person name="Sicheritz-Ponten T."/>
            <person name="Noel C.J."/>
            <person name="Dacks J.B."/>
            <person name="Foster P.G."/>
            <person name="Simillion C."/>
            <person name="Van de Peer Y."/>
            <person name="Miranda-Saavedra D."/>
            <person name="Barton G.J."/>
            <person name="Westrop G.D."/>
            <person name="Mueller S."/>
            <person name="Dessi D."/>
            <person name="Fiori P.L."/>
            <person name="Ren Q."/>
            <person name="Paulsen I."/>
            <person name="Zhang H."/>
            <person name="Bastida-Corcuera F.D."/>
            <person name="Simoes-Barbosa A."/>
            <person name="Brown M.T."/>
            <person name="Hayes R.D."/>
            <person name="Mukherjee M."/>
            <person name="Okumura C.Y."/>
            <person name="Schneider R."/>
            <person name="Smith A.J."/>
            <person name="Vanacova S."/>
            <person name="Villalvazo M."/>
            <person name="Haas B.J."/>
            <person name="Pertea M."/>
            <person name="Feldblyum T.V."/>
            <person name="Utterback T.R."/>
            <person name="Shu C.L."/>
            <person name="Osoegawa K."/>
            <person name="de Jong P.J."/>
            <person name="Hrdy I."/>
            <person name="Horvathova L."/>
            <person name="Zubacova Z."/>
            <person name="Dolezal P."/>
            <person name="Malik S.B."/>
            <person name="Logsdon J.M. Jr."/>
            <person name="Henze K."/>
            <person name="Gupta A."/>
            <person name="Wang C.C."/>
            <person name="Dunne R.L."/>
            <person name="Upcroft J.A."/>
            <person name="Upcroft P."/>
            <person name="White O."/>
            <person name="Salzberg S.L."/>
            <person name="Tang P."/>
            <person name="Chiu C.-H."/>
            <person name="Lee Y.-S."/>
            <person name="Embley T.M."/>
            <person name="Coombs G.H."/>
            <person name="Mottram J.C."/>
            <person name="Tachezy J."/>
            <person name="Fraser-Liggett C.M."/>
            <person name="Johnson P.J."/>
        </authorList>
    </citation>
    <scope>NUCLEOTIDE SEQUENCE [LARGE SCALE GENOMIC DNA]</scope>
    <source>
        <strain evidence="8">G3</strain>
    </source>
</reference>
<dbReference type="EMBL" id="DS113224">
    <property type="protein sequence ID" value="EAY17897.1"/>
    <property type="molecule type" value="Genomic_DNA"/>
</dbReference>
<dbReference type="GO" id="GO:0016020">
    <property type="term" value="C:membrane"/>
    <property type="evidence" value="ECO:0007669"/>
    <property type="project" value="UniProtKB-SubCell"/>
</dbReference>
<dbReference type="VEuPathDB" id="TrichDB:TVAGG3_0288340"/>
<organism evidence="8 9">
    <name type="scientific">Trichomonas vaginalis (strain ATCC PRA-98 / G3)</name>
    <dbReference type="NCBI Taxonomy" id="412133"/>
    <lineage>
        <taxon>Eukaryota</taxon>
        <taxon>Metamonada</taxon>
        <taxon>Parabasalia</taxon>
        <taxon>Trichomonadida</taxon>
        <taxon>Trichomonadidae</taxon>
        <taxon>Trichomonas</taxon>
    </lineage>
</organism>
<keyword evidence="3 6" id="KW-1133">Transmembrane helix</keyword>
<dbReference type="Proteomes" id="UP000001542">
    <property type="component" value="Unassembled WGS sequence"/>
</dbReference>
<name>A2DNQ2_TRIV3</name>
<evidence type="ECO:0000313" key="9">
    <source>
        <dbReference type="Proteomes" id="UP000001542"/>
    </source>
</evidence>
<dbReference type="PIRSF" id="PIRSF005225">
    <property type="entry name" value="LAG1_LAC1"/>
    <property type="match status" value="1"/>
</dbReference>
<protein>
    <submittedName>
        <fullName evidence="8">Longevity assurance protein, putative</fullName>
    </submittedName>
</protein>
<feature type="transmembrane region" description="Helical" evidence="6">
    <location>
        <begin position="188"/>
        <end position="212"/>
    </location>
</feature>
<dbReference type="InterPro" id="IPR016439">
    <property type="entry name" value="Lag1/Lac1-like"/>
</dbReference>
<gene>
    <name evidence="8" type="ORF">TVAG_225230</name>
</gene>
<dbReference type="STRING" id="5722.A2DNQ2"/>